<sequence>MGHNDSDRTAVAAHGDEITPALVQAVVRWAPQVAAAVPVAAAAALGRWRGAQEHRARPGTAEADAIRALRELPGWLAERVHGALELTVRALPPVAGAAAGLGDGVAGTFAFGSLNTEAEALREARFVEVCRPGSAEVIAGLVSRLVEHEAVAGLLAGDAVGDEEAVAAAHGAAYLAVAVVTAAGVLGDAGYDKVAAQVGLGLGVASALLPSRSMPVAYEEAVLAKKRAEYRLPAFGSMQVAVREHVFALAEGPVSAPGGFGDNGLVEVVDGGVLVRTGRETGVLEVRMRVLAEPPAKIDTQGWHEVVEVSWPARRGDATFVGPKHYNHRRIATPPRPGDLRVRVYAYGRDDVETEAYELVVWEAPSAPAVVHARADRLGHRLRGEPEPAVADLPEAAYRWVSQSALSEAATVTVVAGLTLREVLQAFGADIREPEPIEDLLDSDLEFGPWVTASEVDGIVLAIEENGFRGAQDDVLAELSRGGRAASMFWNVNAVTRLSFARDGELLASDELGRPLGADPAVAAAVEGLDFDDWRDRYAKGLVAVERFTGRGLTVEDFDEIYDAGMGYPLADR</sequence>
<proteinExistence type="predicted"/>
<dbReference type="AlphaFoldDB" id="A0A9Y2INF4"/>
<accession>A0A9Y2INF4</accession>
<evidence type="ECO:0000313" key="2">
    <source>
        <dbReference type="Proteomes" id="UP001236014"/>
    </source>
</evidence>
<protein>
    <submittedName>
        <fullName evidence="1">DUF6461 domain-containing protein</fullName>
    </submittedName>
</protein>
<dbReference type="InterPro" id="IPR045592">
    <property type="entry name" value="DUF6461"/>
</dbReference>
<dbReference type="RefSeq" id="WP_285973115.1">
    <property type="nucleotide sequence ID" value="NZ_CP127294.1"/>
</dbReference>
<keyword evidence="2" id="KW-1185">Reference proteome</keyword>
<dbReference type="Proteomes" id="UP001236014">
    <property type="component" value="Chromosome"/>
</dbReference>
<name>A0A9Y2INF4_9PSEU</name>
<dbReference type="KEGG" id="acab:QRX50_18140"/>
<evidence type="ECO:0000313" key="1">
    <source>
        <dbReference type="EMBL" id="WIX82549.1"/>
    </source>
</evidence>
<dbReference type="EMBL" id="CP127294">
    <property type="protein sequence ID" value="WIX82549.1"/>
    <property type="molecule type" value="Genomic_DNA"/>
</dbReference>
<gene>
    <name evidence="1" type="ORF">QRX50_18140</name>
</gene>
<dbReference type="Pfam" id="PF20062">
    <property type="entry name" value="DUF6461"/>
    <property type="match status" value="1"/>
</dbReference>
<reference evidence="1 2" key="1">
    <citation type="submission" date="2023-06" db="EMBL/GenBank/DDBJ databases">
        <authorList>
            <person name="Oyuntsetseg B."/>
            <person name="Kim S.B."/>
        </authorList>
    </citation>
    <scope>NUCLEOTIDE SEQUENCE [LARGE SCALE GENOMIC DNA]</scope>
    <source>
        <strain evidence="1 2">2-15</strain>
    </source>
</reference>
<organism evidence="1 2">
    <name type="scientific">Amycolatopsis carbonis</name>
    <dbReference type="NCBI Taxonomy" id="715471"/>
    <lineage>
        <taxon>Bacteria</taxon>
        <taxon>Bacillati</taxon>
        <taxon>Actinomycetota</taxon>
        <taxon>Actinomycetes</taxon>
        <taxon>Pseudonocardiales</taxon>
        <taxon>Pseudonocardiaceae</taxon>
        <taxon>Amycolatopsis</taxon>
    </lineage>
</organism>